<evidence type="ECO:0000313" key="5">
    <source>
        <dbReference type="EMBL" id="RPB24086.1"/>
    </source>
</evidence>
<dbReference type="CDD" id="cd21381">
    <property type="entry name" value="CTWD_TTC4"/>
    <property type="match status" value="1"/>
</dbReference>
<dbReference type="InterPro" id="IPR011990">
    <property type="entry name" value="TPR-like_helical_dom_sf"/>
</dbReference>
<dbReference type="InterPro" id="IPR019734">
    <property type="entry name" value="TPR_rpt"/>
</dbReference>
<keyword evidence="1" id="KW-0677">Repeat</keyword>
<keyword evidence="6" id="KW-1185">Reference proteome</keyword>
<gene>
    <name evidence="5" type="ORF">L211DRAFT_754869</name>
</gene>
<evidence type="ECO:0000256" key="2">
    <source>
        <dbReference type="ARBA" id="ARBA00022803"/>
    </source>
</evidence>
<evidence type="ECO:0000256" key="3">
    <source>
        <dbReference type="ARBA" id="ARBA00023602"/>
    </source>
</evidence>
<dbReference type="Proteomes" id="UP000267821">
    <property type="component" value="Unassembled WGS sequence"/>
</dbReference>
<dbReference type="Gene3D" id="1.25.40.10">
    <property type="entry name" value="Tetratricopeptide repeat domain"/>
    <property type="match status" value="1"/>
</dbReference>
<dbReference type="InterPro" id="IPR044059">
    <property type="entry name" value="Csn1/TTC4_wheel"/>
</dbReference>
<dbReference type="FunCoup" id="A0A3N4LMP3">
    <property type="interactions" value="1234"/>
</dbReference>
<dbReference type="OrthoDB" id="420195at2759"/>
<dbReference type="SUPFAM" id="SSF48452">
    <property type="entry name" value="TPR-like"/>
    <property type="match status" value="1"/>
</dbReference>
<feature type="domain" description="Cns1/TTC4 wheel" evidence="4">
    <location>
        <begin position="244"/>
        <end position="352"/>
    </location>
</feature>
<name>A0A3N4LMP3_9PEZI</name>
<dbReference type="GO" id="GO:0030544">
    <property type="term" value="F:Hsp70 protein binding"/>
    <property type="evidence" value="ECO:0007669"/>
    <property type="project" value="TreeGrafter"/>
</dbReference>
<comment type="similarity">
    <text evidence="3">Belongs to the TTC4 family.</text>
</comment>
<dbReference type="PANTHER" id="PTHR46035">
    <property type="entry name" value="TETRATRICOPEPTIDE REPEAT PROTEIN 4"/>
    <property type="match status" value="1"/>
</dbReference>
<evidence type="ECO:0000313" key="6">
    <source>
        <dbReference type="Proteomes" id="UP000267821"/>
    </source>
</evidence>
<dbReference type="GO" id="GO:0006457">
    <property type="term" value="P:protein folding"/>
    <property type="evidence" value="ECO:0007669"/>
    <property type="project" value="TreeGrafter"/>
</dbReference>
<evidence type="ECO:0000256" key="1">
    <source>
        <dbReference type="ARBA" id="ARBA00022737"/>
    </source>
</evidence>
<dbReference type="Pfam" id="PF18972">
    <property type="entry name" value="Wheel"/>
    <property type="match status" value="1"/>
</dbReference>
<dbReference type="SMART" id="SM00028">
    <property type="entry name" value="TPR"/>
    <property type="match status" value="3"/>
</dbReference>
<accession>A0A3N4LMP3</accession>
<feature type="non-terminal residue" evidence="5">
    <location>
        <position position="355"/>
    </location>
</feature>
<reference evidence="5 6" key="1">
    <citation type="journal article" date="2018" name="Nat. Ecol. Evol.">
        <title>Pezizomycetes genomes reveal the molecular basis of ectomycorrhizal truffle lifestyle.</title>
        <authorList>
            <person name="Murat C."/>
            <person name="Payen T."/>
            <person name="Noel B."/>
            <person name="Kuo A."/>
            <person name="Morin E."/>
            <person name="Chen J."/>
            <person name="Kohler A."/>
            <person name="Krizsan K."/>
            <person name="Balestrini R."/>
            <person name="Da Silva C."/>
            <person name="Montanini B."/>
            <person name="Hainaut M."/>
            <person name="Levati E."/>
            <person name="Barry K.W."/>
            <person name="Belfiori B."/>
            <person name="Cichocki N."/>
            <person name="Clum A."/>
            <person name="Dockter R.B."/>
            <person name="Fauchery L."/>
            <person name="Guy J."/>
            <person name="Iotti M."/>
            <person name="Le Tacon F."/>
            <person name="Lindquist E.A."/>
            <person name="Lipzen A."/>
            <person name="Malagnac F."/>
            <person name="Mello A."/>
            <person name="Molinier V."/>
            <person name="Miyauchi S."/>
            <person name="Poulain J."/>
            <person name="Riccioni C."/>
            <person name="Rubini A."/>
            <person name="Sitrit Y."/>
            <person name="Splivallo R."/>
            <person name="Traeger S."/>
            <person name="Wang M."/>
            <person name="Zifcakova L."/>
            <person name="Wipf D."/>
            <person name="Zambonelli A."/>
            <person name="Paolocci F."/>
            <person name="Nowrousian M."/>
            <person name="Ottonello S."/>
            <person name="Baldrian P."/>
            <person name="Spatafora J.W."/>
            <person name="Henrissat B."/>
            <person name="Nagy L.G."/>
            <person name="Aury J.M."/>
            <person name="Wincker P."/>
            <person name="Grigoriev I.V."/>
            <person name="Bonfante P."/>
            <person name="Martin F.M."/>
        </authorList>
    </citation>
    <scope>NUCLEOTIDE SEQUENCE [LARGE SCALE GENOMIC DNA]</scope>
    <source>
        <strain evidence="5 6">ATCC MYA-4762</strain>
    </source>
</reference>
<dbReference type="InParanoid" id="A0A3N4LMP3"/>
<dbReference type="GO" id="GO:0051879">
    <property type="term" value="F:Hsp90 protein binding"/>
    <property type="evidence" value="ECO:0007669"/>
    <property type="project" value="InterPro"/>
</dbReference>
<dbReference type="EMBL" id="ML121543">
    <property type="protein sequence ID" value="RPB24086.1"/>
    <property type="molecule type" value="Genomic_DNA"/>
</dbReference>
<dbReference type="PANTHER" id="PTHR46035:SF1">
    <property type="entry name" value="TETRATRICOPEPTIDE REPEAT PROTEIN 4"/>
    <property type="match status" value="1"/>
</dbReference>
<sequence>ASPPPTPVNASTALPPGIADIKSQSTADFLTSMSRMPLFGSSLSELDPDQLSAFTALAYEGTPSEIASNFKQQGNGAYKLKSHRDAAAFYTKALTVPDLPPDDPIREVCLANRAAANLELKNYGSVLRDCGEALKLNSSNVKAHYRAACALVALQRWEEAVILTQKGLTLDPTNPPLKSLLTKAEAGLAKAEEKLLAEQHLQQQKLQEATALRLALRNLGIKTRRSDTTNRPDLEGHEIKLVDETHLVFPVIVLYPLTAQSDFISTWREDETAEERMGMQVLAEPPPWDEKGEYNWKSVEVFMETLTGGLIKVGKKVPLGEVLGGGKVEVVDDLVKLMVVPRGRREAWIEEWKKR</sequence>
<organism evidence="5 6">
    <name type="scientific">Terfezia boudieri ATCC MYA-4762</name>
    <dbReference type="NCBI Taxonomy" id="1051890"/>
    <lineage>
        <taxon>Eukaryota</taxon>
        <taxon>Fungi</taxon>
        <taxon>Dikarya</taxon>
        <taxon>Ascomycota</taxon>
        <taxon>Pezizomycotina</taxon>
        <taxon>Pezizomycetes</taxon>
        <taxon>Pezizales</taxon>
        <taxon>Pezizaceae</taxon>
        <taxon>Terfezia</taxon>
    </lineage>
</organism>
<evidence type="ECO:0000259" key="4">
    <source>
        <dbReference type="Pfam" id="PF18972"/>
    </source>
</evidence>
<keyword evidence="2" id="KW-0802">TPR repeat</keyword>
<dbReference type="GO" id="GO:0005634">
    <property type="term" value="C:nucleus"/>
    <property type="evidence" value="ECO:0007669"/>
    <property type="project" value="TreeGrafter"/>
</dbReference>
<feature type="non-terminal residue" evidence="5">
    <location>
        <position position="1"/>
    </location>
</feature>
<dbReference type="AlphaFoldDB" id="A0A3N4LMP3"/>
<dbReference type="GO" id="GO:0005829">
    <property type="term" value="C:cytosol"/>
    <property type="evidence" value="ECO:0007669"/>
    <property type="project" value="TreeGrafter"/>
</dbReference>
<dbReference type="STRING" id="1051890.A0A3N4LMP3"/>
<proteinExistence type="inferred from homology"/>
<protein>
    <submittedName>
        <fullName evidence="5">TPR-like protein</fullName>
    </submittedName>
</protein>